<comment type="caution">
    <text evidence="1">The sequence shown here is derived from an EMBL/GenBank/DDBJ whole genome shotgun (WGS) entry which is preliminary data.</text>
</comment>
<sequence length="80" mass="8863">MCRLEAEKRKNERLKTELGMTLVHRQVASETGVPIELITGATVEECRAQADSIKSNADSLTRFASTDALKNQVAKRELFG</sequence>
<evidence type="ECO:0000313" key="2">
    <source>
        <dbReference type="Proteomes" id="UP000553756"/>
    </source>
</evidence>
<organism evidence="1 2">
    <name type="scientific">Bifidobacterium panos</name>
    <dbReference type="NCBI Taxonomy" id="2675321"/>
    <lineage>
        <taxon>Bacteria</taxon>
        <taxon>Bacillati</taxon>
        <taxon>Actinomycetota</taxon>
        <taxon>Actinomycetes</taxon>
        <taxon>Bifidobacteriales</taxon>
        <taxon>Bifidobacteriaceae</taxon>
        <taxon>Bifidobacterium</taxon>
    </lineage>
</organism>
<protein>
    <submittedName>
        <fullName evidence="1">Uncharacterized protein</fullName>
    </submittedName>
</protein>
<dbReference type="Proteomes" id="UP000553756">
    <property type="component" value="Unassembled WGS sequence"/>
</dbReference>
<dbReference type="EMBL" id="JAAIIJ010000018">
    <property type="protein sequence ID" value="NMN02363.1"/>
    <property type="molecule type" value="Genomic_DNA"/>
</dbReference>
<accession>A0ABX1T145</accession>
<gene>
    <name evidence="1" type="ORF">G1C94_0985</name>
</gene>
<keyword evidence="2" id="KW-1185">Reference proteome</keyword>
<reference evidence="1 2" key="1">
    <citation type="submission" date="2020-02" db="EMBL/GenBank/DDBJ databases">
        <title>Characterization of phylogenetic diversity of novel bifidobacterial species isolated in Czech ZOOs.</title>
        <authorList>
            <person name="Lugli G.A."/>
            <person name="Vera N.B."/>
            <person name="Ventura M."/>
        </authorList>
    </citation>
    <scope>NUCLEOTIDE SEQUENCE [LARGE SCALE GENOMIC DNA]</scope>
    <source>
        <strain evidence="1 2">DSM 109963</strain>
    </source>
</reference>
<name>A0ABX1T145_9BIFI</name>
<evidence type="ECO:0000313" key="1">
    <source>
        <dbReference type="EMBL" id="NMN02363.1"/>
    </source>
</evidence>
<proteinExistence type="predicted"/>